<dbReference type="AlphaFoldDB" id="A0A1G5NIX4"/>
<evidence type="ECO:0000259" key="4">
    <source>
        <dbReference type="SMART" id="SM01116"/>
    </source>
</evidence>
<dbReference type="InterPro" id="IPR003712">
    <property type="entry name" value="Cyanate_lyase_C"/>
</dbReference>
<dbReference type="SUPFAM" id="SSF55234">
    <property type="entry name" value="Cyanase C-terminal domain"/>
    <property type="match status" value="1"/>
</dbReference>
<comment type="similarity">
    <text evidence="3">Belongs to the cyanase family.</text>
</comment>
<keyword evidence="2 3" id="KW-0456">Lyase</keyword>
<dbReference type="EMBL" id="FMWB01000006">
    <property type="protein sequence ID" value="SCZ37352.1"/>
    <property type="molecule type" value="Genomic_DNA"/>
</dbReference>
<dbReference type="InterPro" id="IPR036581">
    <property type="entry name" value="Cyanate_lyase_C_sf"/>
</dbReference>
<dbReference type="PIRSF" id="PIRSF001263">
    <property type="entry name" value="Cyanate_hydratas"/>
    <property type="match status" value="1"/>
</dbReference>
<sequence>MNKPEMTAAILAAKQRLGLSWAAIAASLEMSPVWTTSACLGMNSMAPAVAERLCQVLELPAEVSLALQACPHKQWDKAVPTDPLIYRFYEMINVYGDTIKTLIHEEFGDGIMSAIDFSMDISRVADPKGDRVQIVLNGKFLPYKSW</sequence>
<evidence type="ECO:0000256" key="3">
    <source>
        <dbReference type="HAMAP-Rule" id="MF_00535"/>
    </source>
</evidence>
<dbReference type="SUPFAM" id="SSF47413">
    <property type="entry name" value="lambda repressor-like DNA-binding domains"/>
    <property type="match status" value="1"/>
</dbReference>
<dbReference type="Proteomes" id="UP000183046">
    <property type="component" value="Unassembled WGS sequence"/>
</dbReference>
<feature type="domain" description="Cyanate lyase C-terminal" evidence="4">
    <location>
        <begin position="74"/>
        <end position="146"/>
    </location>
</feature>
<dbReference type="InterPro" id="IPR010982">
    <property type="entry name" value="Lambda_DNA-bd_dom_sf"/>
</dbReference>
<dbReference type="NCBIfam" id="TIGR00673">
    <property type="entry name" value="cynS"/>
    <property type="match status" value="1"/>
</dbReference>
<dbReference type="Gene3D" id="3.30.1160.10">
    <property type="entry name" value="Cyanate lyase, C-terminal domain"/>
    <property type="match status" value="1"/>
</dbReference>
<dbReference type="InterPro" id="IPR048564">
    <property type="entry name" value="CYNS_N"/>
</dbReference>
<dbReference type="GO" id="GO:0003677">
    <property type="term" value="F:DNA binding"/>
    <property type="evidence" value="ECO:0007669"/>
    <property type="project" value="InterPro"/>
</dbReference>
<feature type="active site" evidence="3">
    <location>
        <position position="87"/>
    </location>
</feature>
<evidence type="ECO:0000313" key="5">
    <source>
        <dbReference type="EMBL" id="SCZ37352.1"/>
    </source>
</evidence>
<comment type="catalytic activity">
    <reaction evidence="3">
        <text>cyanate + hydrogencarbonate + 3 H(+) = NH4(+) + 2 CO2</text>
        <dbReference type="Rhea" id="RHEA:11120"/>
        <dbReference type="ChEBI" id="CHEBI:15378"/>
        <dbReference type="ChEBI" id="CHEBI:16526"/>
        <dbReference type="ChEBI" id="CHEBI:17544"/>
        <dbReference type="ChEBI" id="CHEBI:28938"/>
        <dbReference type="ChEBI" id="CHEBI:29195"/>
        <dbReference type="EC" id="4.2.1.104"/>
    </reaction>
</comment>
<name>A0A1G5NIX4_9PSED</name>
<comment type="function">
    <text evidence="1 3">Catalyzes the reaction of cyanate with bicarbonate to produce ammonia and carbon dioxide.</text>
</comment>
<dbReference type="Pfam" id="PF02560">
    <property type="entry name" value="Cyanate_lyase"/>
    <property type="match status" value="1"/>
</dbReference>
<dbReference type="Gene3D" id="1.10.260.40">
    <property type="entry name" value="lambda repressor-like DNA-binding domains"/>
    <property type="match status" value="1"/>
</dbReference>
<evidence type="ECO:0000256" key="2">
    <source>
        <dbReference type="ARBA" id="ARBA00023239"/>
    </source>
</evidence>
<dbReference type="PANTHER" id="PTHR34186">
    <property type="entry name" value="CYANATE HYDRATASE"/>
    <property type="match status" value="1"/>
</dbReference>
<dbReference type="EC" id="4.2.1.104" evidence="3"/>
<feature type="active site" evidence="3">
    <location>
        <position position="90"/>
    </location>
</feature>
<dbReference type="GO" id="GO:0008824">
    <property type="term" value="F:cyanate hydratase activity"/>
    <property type="evidence" value="ECO:0007669"/>
    <property type="project" value="UniProtKB-UniRule"/>
</dbReference>
<dbReference type="PRINTS" id="PR01693">
    <property type="entry name" value="CYANASE"/>
</dbReference>
<dbReference type="STRING" id="237610.BJP27_17560"/>
<reference evidence="6" key="1">
    <citation type="submission" date="2016-10" db="EMBL/GenBank/DDBJ databases">
        <authorList>
            <person name="de Groot N.N."/>
        </authorList>
    </citation>
    <scope>NUCLEOTIDE SEQUENCE [LARGE SCALE GENOMIC DNA]</scope>
    <source>
        <strain evidence="6">DSM 15758</strain>
    </source>
</reference>
<protein>
    <recommendedName>
        <fullName evidence="3">Cyanate hydratase</fullName>
        <shortName evidence="3">Cyanase</shortName>
        <ecNumber evidence="3">4.2.1.104</ecNumber>
    </recommendedName>
    <alternativeName>
        <fullName evidence="3">Cyanate hydrolase</fullName>
    </alternativeName>
    <alternativeName>
        <fullName evidence="3">Cyanate lyase</fullName>
    </alternativeName>
</protein>
<organism evidence="5 6">
    <name type="scientific">Pseudomonas oryzihabitans</name>
    <dbReference type="NCBI Taxonomy" id="47885"/>
    <lineage>
        <taxon>Bacteria</taxon>
        <taxon>Pseudomonadati</taxon>
        <taxon>Pseudomonadota</taxon>
        <taxon>Gammaproteobacteria</taxon>
        <taxon>Pseudomonadales</taxon>
        <taxon>Pseudomonadaceae</taxon>
        <taxon>Pseudomonas</taxon>
    </lineage>
</organism>
<dbReference type="HAMAP" id="MF_00535">
    <property type="entry name" value="Cyanate_hydrat"/>
    <property type="match status" value="1"/>
</dbReference>
<accession>A0A1G5NIX4</accession>
<evidence type="ECO:0000256" key="1">
    <source>
        <dbReference type="ARBA" id="ARBA00003561"/>
    </source>
</evidence>
<dbReference type="Pfam" id="PF21291">
    <property type="entry name" value="CYNS_N"/>
    <property type="match status" value="1"/>
</dbReference>
<dbReference type="RefSeq" id="WP_074584073.1">
    <property type="nucleotide sequence ID" value="NZ_CP044074.1"/>
</dbReference>
<dbReference type="SMART" id="SM01116">
    <property type="entry name" value="Cyanate_lyase"/>
    <property type="match status" value="1"/>
</dbReference>
<dbReference type="OrthoDB" id="9785870at2"/>
<dbReference type="CDD" id="cd00559">
    <property type="entry name" value="Cyanase_C"/>
    <property type="match status" value="1"/>
</dbReference>
<comment type="caution">
    <text evidence="5">The sequence shown here is derived from an EMBL/GenBank/DDBJ whole genome shotgun (WGS) entry which is preliminary data.</text>
</comment>
<dbReference type="NCBIfam" id="NF002773">
    <property type="entry name" value="PRK02866.1"/>
    <property type="match status" value="1"/>
</dbReference>
<proteinExistence type="inferred from homology"/>
<dbReference type="InterPro" id="IPR008076">
    <property type="entry name" value="Cyanase"/>
</dbReference>
<evidence type="ECO:0000313" key="6">
    <source>
        <dbReference type="Proteomes" id="UP000183046"/>
    </source>
</evidence>
<gene>
    <name evidence="3" type="primary">cynS</name>
    <name evidence="5" type="ORF">SAMN05216279_106135</name>
</gene>
<feature type="active site" evidence="3">
    <location>
        <position position="113"/>
    </location>
</feature>
<dbReference type="PANTHER" id="PTHR34186:SF2">
    <property type="entry name" value="CYANATE HYDRATASE"/>
    <property type="match status" value="1"/>
</dbReference>